<dbReference type="Proteomes" id="UP000019247">
    <property type="component" value="Unassembled WGS sequence"/>
</dbReference>
<dbReference type="AlphaFoldDB" id="W6T5A7"/>
<evidence type="ECO:0000256" key="2">
    <source>
        <dbReference type="ARBA" id="ARBA00022679"/>
    </source>
</evidence>
<comment type="caution">
    <text evidence="4">The sequence shown here is derived from an EMBL/GenBank/DDBJ whole genome shotgun (WGS) entry which is preliminary data.</text>
</comment>
<dbReference type="InterPro" id="IPR022372">
    <property type="entry name" value="Accessory_SS_Asp1"/>
</dbReference>
<organism evidence="4 5">
    <name type="scientific">Lactiplantibacillus fabifermentans T30PCM01</name>
    <dbReference type="NCBI Taxonomy" id="1400520"/>
    <lineage>
        <taxon>Bacteria</taxon>
        <taxon>Bacillati</taxon>
        <taxon>Bacillota</taxon>
        <taxon>Bacilli</taxon>
        <taxon>Lactobacillales</taxon>
        <taxon>Lactobacillaceae</taxon>
        <taxon>Lactiplantibacillus</taxon>
    </lineage>
</organism>
<evidence type="ECO:0000256" key="1">
    <source>
        <dbReference type="ARBA" id="ARBA00022676"/>
    </source>
</evidence>
<dbReference type="PATRIC" id="fig|1400520.3.peg.2658"/>
<protein>
    <submittedName>
        <fullName evidence="4">Poly(Glycerol-phosphate) alpha-glucosyltransferase</fullName>
    </submittedName>
</protein>
<dbReference type="STRING" id="1400520.LFAB_13555"/>
<evidence type="ECO:0000313" key="4">
    <source>
        <dbReference type="EMBL" id="ETY73286.1"/>
    </source>
</evidence>
<dbReference type="GO" id="GO:0015031">
    <property type="term" value="P:protein transport"/>
    <property type="evidence" value="ECO:0007669"/>
    <property type="project" value="InterPro"/>
</dbReference>
<dbReference type="OrthoDB" id="570545at2"/>
<proteinExistence type="predicted"/>
<evidence type="ECO:0000313" key="5">
    <source>
        <dbReference type="Proteomes" id="UP000019247"/>
    </source>
</evidence>
<dbReference type="HOGENOM" id="CLU_009583_21_0_9"/>
<dbReference type="GO" id="GO:0016757">
    <property type="term" value="F:glycosyltransferase activity"/>
    <property type="evidence" value="ECO:0007669"/>
    <property type="project" value="UniProtKB-KW"/>
</dbReference>
<dbReference type="Gene3D" id="3.40.50.2000">
    <property type="entry name" value="Glycogen Phosphorylase B"/>
    <property type="match status" value="3"/>
</dbReference>
<dbReference type="PANTHER" id="PTHR12526">
    <property type="entry name" value="GLYCOSYLTRANSFERASE"/>
    <property type="match status" value="1"/>
</dbReference>
<dbReference type="EMBL" id="AWWK01000066">
    <property type="protein sequence ID" value="ETY73286.1"/>
    <property type="molecule type" value="Genomic_DNA"/>
</dbReference>
<dbReference type="RefSeq" id="WP_033614452.1">
    <property type="nucleotide sequence ID" value="NZ_KK036516.1"/>
</dbReference>
<reference evidence="4 5" key="1">
    <citation type="journal article" date="2014" name="Genome Announc.">
        <title>Genome Sequence of Lactobacillus fabifermentans Strain T30PCM01, Isolated from Fermenting Grape Marc.</title>
        <authorList>
            <person name="Treu L."/>
            <person name="Vendramin V."/>
            <person name="Bovo B."/>
            <person name="Giacomini A."/>
            <person name="Corich V."/>
            <person name="Campanaro S."/>
        </authorList>
    </citation>
    <scope>NUCLEOTIDE SEQUENCE [LARGE SCALE GENOMIC DNA]</scope>
    <source>
        <strain evidence="4 5">T30PCM01</strain>
    </source>
</reference>
<keyword evidence="2 4" id="KW-0808">Transferase</keyword>
<dbReference type="SUPFAM" id="SSF53756">
    <property type="entry name" value="UDP-Glycosyltransferase/glycogen phosphorylase"/>
    <property type="match status" value="1"/>
</dbReference>
<name>W6T5A7_9LACO</name>
<dbReference type="Pfam" id="PF00534">
    <property type="entry name" value="Glycos_transf_1"/>
    <property type="match status" value="1"/>
</dbReference>
<feature type="domain" description="Glycosyl transferase family 1" evidence="3">
    <location>
        <begin position="319"/>
        <end position="480"/>
    </location>
</feature>
<dbReference type="InterPro" id="IPR001296">
    <property type="entry name" value="Glyco_trans_1"/>
</dbReference>
<keyword evidence="1" id="KW-0328">Glycosyltransferase</keyword>
<accession>W6T5A7</accession>
<evidence type="ECO:0000259" key="3">
    <source>
        <dbReference type="Pfam" id="PF00534"/>
    </source>
</evidence>
<sequence length="504" mass="56941">MYYFINEYILQKNSSVEHTAIDRVKLFNRYQTPAKIVTKMYDRLLHRTIDDFGVKSDEVLNMFDFFQGTATVPTKVMHTEDLHLPTEYAIQVGANFSVISNGDDIIENVGFIPGTIGRVFYQEYVDNQGNLLSTDLWDWRGFKSSTQYFGQNGKLVLERYYNLAGETVMEQYFVPDTNGNPLASRIILKNYDNVAERFFQNTDALFGFFIHELSRLGNGEATFVSDRPGTGVQPLLHLDAPAHKYVLVPIYHTRDINDPLHAQLDAFLQPAFDNVARFDGFITSTAAQAAHIKARFPQANVLTMPAVTTAPTSQSELKPITERPKQLLYVGRLAVDRQIDQLIRVAALVKAKKADVQLDIYGYGDPEYVKTLTSLIEELKLQGNVHLMDYHADMEARYDDYQILLNTALADGGPMAIPEAMSHGIPAVSYRFNYGPADMINDGVDGFLIDQGNQLAMSDRVISLLSDATQLTSVSEAAFKQMHENQTHLKVWHQWQRALNMKEA</sequence>
<dbReference type="eggNOG" id="COG0438">
    <property type="taxonomic scope" value="Bacteria"/>
</dbReference>
<dbReference type="PANTHER" id="PTHR12526:SF629">
    <property type="entry name" value="TEICHURONIC ACID BIOSYNTHESIS GLYCOSYLTRANSFERASE TUAH-RELATED"/>
    <property type="match status" value="1"/>
</dbReference>
<gene>
    <name evidence="4" type="ORF">LFAB_13555</name>
</gene>
<dbReference type="Pfam" id="PF16993">
    <property type="entry name" value="Asp1"/>
    <property type="match status" value="1"/>
</dbReference>